<evidence type="ECO:0000256" key="4">
    <source>
        <dbReference type="ARBA" id="ARBA00022803"/>
    </source>
</evidence>
<feature type="region of interest" description="Disordered" evidence="6">
    <location>
        <begin position="1"/>
        <end position="26"/>
    </location>
</feature>
<sequence length="561" mass="65546">MILSRTKAVEDPKKKTNTSTQDKSKKKTNELEDFIIQRDYTGAIAFLEFSRENGTAIQDLELWLAFAAFHAGDYQRASDVYEDLLQKDSRNSQIYIYLACCYFMLGKYDEAEHTALKGPKSSLQTRVLFHVSHKQNDEEKFSNLHRQLQDTIQDQMCLASMNYMKNQYQEALDIYKRYLIENRDYLALNVYVALCYYKLDYYDISQELLEGYFKKYPESATAINIQACNQYRLHNGKKADNDLKQFLNKIDTSFNYAKELFRHNMVVFENGEGALQVLTQLIDVIPEARFNLVIYYLKQDQIEQAYNLMKDIEPSQSIEYILQGVVNAAYGQEHNSVFYFYAHEHIKKAESYFQTIGSSANECDTIPGRQSMAACHFLHKRFYDVLVYLTSIKTYFSNDDIFNFNYAQAKAHEEKWAEAEEAFLLINNEKIKNDHIYLTWLARCYIYNNKARLAWELYIKLEQSNESFSLLQLIANDCYKHGCFFYAARAFDILERVDPSSVYWEGKLGACAGTFQQIVAGKESRDTLRDILALLRNTKHPQGDQMIKVMRSWARTNNISV</sequence>
<reference evidence="7" key="1">
    <citation type="submission" date="2021-02" db="EMBL/GenBank/DDBJ databases">
        <authorList>
            <person name="Nowell W R."/>
        </authorList>
    </citation>
    <scope>NUCLEOTIDE SEQUENCE</scope>
</reference>
<dbReference type="GO" id="GO:0120170">
    <property type="term" value="F:intraciliary transport particle B binding"/>
    <property type="evidence" value="ECO:0007669"/>
    <property type="project" value="TreeGrafter"/>
</dbReference>
<keyword evidence="3" id="KW-0677">Repeat</keyword>
<dbReference type="Proteomes" id="UP000663832">
    <property type="component" value="Unassembled WGS sequence"/>
</dbReference>
<dbReference type="AlphaFoldDB" id="A0A815B6M2"/>
<comment type="subcellular location">
    <subcellularLocation>
        <location evidence="1">Cell projection</location>
        <location evidence="1">Cilium</location>
    </subcellularLocation>
</comment>
<accession>A0A815B6M2</accession>
<dbReference type="Proteomes" id="UP000663877">
    <property type="component" value="Unassembled WGS sequence"/>
</dbReference>
<keyword evidence="4" id="KW-0802">TPR repeat</keyword>
<proteinExistence type="inferred from homology"/>
<dbReference type="InterPro" id="IPR011990">
    <property type="entry name" value="TPR-like_helical_dom_sf"/>
</dbReference>
<dbReference type="GO" id="GO:0035735">
    <property type="term" value="P:intraciliary transport involved in cilium assembly"/>
    <property type="evidence" value="ECO:0007669"/>
    <property type="project" value="TreeGrafter"/>
</dbReference>
<dbReference type="GO" id="GO:0030992">
    <property type="term" value="C:intraciliary transport particle B"/>
    <property type="evidence" value="ECO:0007669"/>
    <property type="project" value="TreeGrafter"/>
</dbReference>
<keyword evidence="5" id="KW-0966">Cell projection</keyword>
<evidence type="ECO:0000256" key="6">
    <source>
        <dbReference type="SAM" id="MobiDB-lite"/>
    </source>
</evidence>
<dbReference type="GO" id="GO:0097546">
    <property type="term" value="C:ciliary base"/>
    <property type="evidence" value="ECO:0007669"/>
    <property type="project" value="TreeGrafter"/>
</dbReference>
<protein>
    <recommendedName>
        <fullName evidence="13">Intraflagellar transport protein 56</fullName>
    </recommendedName>
</protein>
<evidence type="ECO:0000256" key="1">
    <source>
        <dbReference type="ARBA" id="ARBA00004138"/>
    </source>
</evidence>
<dbReference type="PANTHER" id="PTHR14781">
    <property type="entry name" value="INTRAFLAGELLAR TRANSPORT PROTEIN 56"/>
    <property type="match status" value="1"/>
</dbReference>
<dbReference type="OrthoDB" id="95390at2759"/>
<dbReference type="GO" id="GO:0035720">
    <property type="term" value="P:intraciliary anterograde transport"/>
    <property type="evidence" value="ECO:0007669"/>
    <property type="project" value="TreeGrafter"/>
</dbReference>
<evidence type="ECO:0000313" key="11">
    <source>
        <dbReference type="Proteomes" id="UP000663832"/>
    </source>
</evidence>
<gene>
    <name evidence="7" type="ORF">BJG266_LOCUS30371</name>
    <name evidence="8" type="ORF">BJG266_LOCUS36058</name>
    <name evidence="9" type="ORF">QVE165_LOCUS47303</name>
    <name evidence="10" type="ORF">QVE165_LOCUS53082</name>
</gene>
<evidence type="ECO:0000313" key="7">
    <source>
        <dbReference type="EMBL" id="CAF1265655.1"/>
    </source>
</evidence>
<dbReference type="Gene3D" id="1.25.40.10">
    <property type="entry name" value="Tetratricopeptide repeat domain"/>
    <property type="match status" value="3"/>
</dbReference>
<dbReference type="InterPro" id="IPR030511">
    <property type="entry name" value="TTC26"/>
</dbReference>
<comment type="similarity">
    <text evidence="2">Belongs to the IFT56 family.</text>
</comment>
<dbReference type="GO" id="GO:0036064">
    <property type="term" value="C:ciliary basal body"/>
    <property type="evidence" value="ECO:0007669"/>
    <property type="project" value="TreeGrafter"/>
</dbReference>
<dbReference type="SUPFAM" id="SSF48452">
    <property type="entry name" value="TPR-like"/>
    <property type="match status" value="1"/>
</dbReference>
<evidence type="ECO:0000313" key="9">
    <source>
        <dbReference type="EMBL" id="CAF1553747.1"/>
    </source>
</evidence>
<evidence type="ECO:0000313" key="12">
    <source>
        <dbReference type="Proteomes" id="UP000663877"/>
    </source>
</evidence>
<dbReference type="EMBL" id="CAJNOM010000739">
    <property type="protein sequence ID" value="CAF1553747.1"/>
    <property type="molecule type" value="Genomic_DNA"/>
</dbReference>
<keyword evidence="11" id="KW-1185">Reference proteome</keyword>
<dbReference type="EMBL" id="CAJNOI010000391">
    <property type="protein sequence ID" value="CAF1265655.1"/>
    <property type="molecule type" value="Genomic_DNA"/>
</dbReference>
<name>A0A815B6M2_9BILA</name>
<dbReference type="EMBL" id="CAJNOM010001349">
    <property type="protein sequence ID" value="CAF1604170.1"/>
    <property type="molecule type" value="Genomic_DNA"/>
</dbReference>
<evidence type="ECO:0000256" key="5">
    <source>
        <dbReference type="ARBA" id="ARBA00023273"/>
    </source>
</evidence>
<comment type="caution">
    <text evidence="7">The sequence shown here is derived from an EMBL/GenBank/DDBJ whole genome shotgun (WGS) entry which is preliminary data.</text>
</comment>
<dbReference type="PANTHER" id="PTHR14781:SF0">
    <property type="entry name" value="INTRAFLAGELLAR TRANSPORT PROTEIN 56"/>
    <property type="match status" value="1"/>
</dbReference>
<dbReference type="EMBL" id="CAJNOI010001001">
    <property type="protein sequence ID" value="CAF1371561.1"/>
    <property type="molecule type" value="Genomic_DNA"/>
</dbReference>
<evidence type="ECO:0000256" key="2">
    <source>
        <dbReference type="ARBA" id="ARBA00007834"/>
    </source>
</evidence>
<evidence type="ECO:0000313" key="8">
    <source>
        <dbReference type="EMBL" id="CAF1371561.1"/>
    </source>
</evidence>
<organism evidence="7 12">
    <name type="scientific">Adineta steineri</name>
    <dbReference type="NCBI Taxonomy" id="433720"/>
    <lineage>
        <taxon>Eukaryota</taxon>
        <taxon>Metazoa</taxon>
        <taxon>Spiralia</taxon>
        <taxon>Gnathifera</taxon>
        <taxon>Rotifera</taxon>
        <taxon>Eurotatoria</taxon>
        <taxon>Bdelloidea</taxon>
        <taxon>Adinetida</taxon>
        <taxon>Adinetidae</taxon>
        <taxon>Adineta</taxon>
    </lineage>
</organism>
<evidence type="ECO:0000256" key="3">
    <source>
        <dbReference type="ARBA" id="ARBA00022737"/>
    </source>
</evidence>
<dbReference type="Pfam" id="PF14559">
    <property type="entry name" value="TPR_19"/>
    <property type="match status" value="1"/>
</dbReference>
<evidence type="ECO:0008006" key="13">
    <source>
        <dbReference type="Google" id="ProtNLM"/>
    </source>
</evidence>
<evidence type="ECO:0000313" key="10">
    <source>
        <dbReference type="EMBL" id="CAF1604170.1"/>
    </source>
</evidence>